<evidence type="ECO:0000313" key="4">
    <source>
        <dbReference type="RefSeq" id="XP_055900236.1"/>
    </source>
</evidence>
<feature type="compositionally biased region" description="Basic and acidic residues" evidence="2">
    <location>
        <begin position="1670"/>
        <end position="1683"/>
    </location>
</feature>
<feature type="region of interest" description="Disordered" evidence="2">
    <location>
        <begin position="1969"/>
        <end position="1991"/>
    </location>
</feature>
<feature type="compositionally biased region" description="Polar residues" evidence="2">
    <location>
        <begin position="2959"/>
        <end position="2971"/>
    </location>
</feature>
<feature type="coiled-coil region" evidence="1">
    <location>
        <begin position="355"/>
        <end position="426"/>
    </location>
</feature>
<keyword evidence="3" id="KW-1185">Reference proteome</keyword>
<feature type="compositionally biased region" description="Polar residues" evidence="2">
    <location>
        <begin position="2542"/>
        <end position="2552"/>
    </location>
</feature>
<evidence type="ECO:0000313" key="3">
    <source>
        <dbReference type="Proteomes" id="UP001165740"/>
    </source>
</evidence>
<feature type="compositionally biased region" description="Low complexity" evidence="2">
    <location>
        <begin position="593"/>
        <end position="603"/>
    </location>
</feature>
<name>A0A9W3BLE0_BIOGL</name>
<feature type="region of interest" description="Disordered" evidence="2">
    <location>
        <begin position="3093"/>
        <end position="3113"/>
    </location>
</feature>
<protein>
    <submittedName>
        <fullName evidence="4">Uncharacterized protein LOC106065738</fullName>
    </submittedName>
</protein>
<reference evidence="4" key="1">
    <citation type="submission" date="2025-08" db="UniProtKB">
        <authorList>
            <consortium name="RefSeq"/>
        </authorList>
    </citation>
    <scope>IDENTIFICATION</scope>
</reference>
<feature type="region of interest" description="Disordered" evidence="2">
    <location>
        <begin position="985"/>
        <end position="1006"/>
    </location>
</feature>
<feature type="region of interest" description="Disordered" evidence="2">
    <location>
        <begin position="2907"/>
        <end position="2971"/>
    </location>
</feature>
<feature type="region of interest" description="Disordered" evidence="2">
    <location>
        <begin position="1626"/>
        <end position="1704"/>
    </location>
</feature>
<feature type="compositionally biased region" description="Basic residues" evidence="2">
    <location>
        <begin position="2526"/>
        <end position="2536"/>
    </location>
</feature>
<feature type="compositionally biased region" description="Polar residues" evidence="2">
    <location>
        <begin position="1493"/>
        <end position="1513"/>
    </location>
</feature>
<feature type="compositionally biased region" description="Polar residues" evidence="2">
    <location>
        <begin position="760"/>
        <end position="773"/>
    </location>
</feature>
<feature type="region of interest" description="Disordered" evidence="2">
    <location>
        <begin position="2335"/>
        <end position="2373"/>
    </location>
</feature>
<dbReference type="Proteomes" id="UP001165740">
    <property type="component" value="Chromosome 10"/>
</dbReference>
<feature type="compositionally biased region" description="Basic and acidic residues" evidence="2">
    <location>
        <begin position="2553"/>
        <end position="2563"/>
    </location>
</feature>
<feature type="region of interest" description="Disordered" evidence="2">
    <location>
        <begin position="155"/>
        <end position="179"/>
    </location>
</feature>
<feature type="region of interest" description="Disordered" evidence="2">
    <location>
        <begin position="883"/>
        <end position="907"/>
    </location>
</feature>
<feature type="region of interest" description="Disordered" evidence="2">
    <location>
        <begin position="2516"/>
        <end position="2566"/>
    </location>
</feature>
<feature type="compositionally biased region" description="Basic and acidic residues" evidence="2">
    <location>
        <begin position="993"/>
        <end position="1006"/>
    </location>
</feature>
<feature type="compositionally biased region" description="Basic and acidic residues" evidence="2">
    <location>
        <begin position="161"/>
        <end position="175"/>
    </location>
</feature>
<organism evidence="3 4">
    <name type="scientific">Biomphalaria glabrata</name>
    <name type="common">Bloodfluke planorb</name>
    <name type="synonym">Freshwater snail</name>
    <dbReference type="NCBI Taxonomy" id="6526"/>
    <lineage>
        <taxon>Eukaryota</taxon>
        <taxon>Metazoa</taxon>
        <taxon>Spiralia</taxon>
        <taxon>Lophotrochozoa</taxon>
        <taxon>Mollusca</taxon>
        <taxon>Gastropoda</taxon>
        <taxon>Heterobranchia</taxon>
        <taxon>Euthyneura</taxon>
        <taxon>Panpulmonata</taxon>
        <taxon>Hygrophila</taxon>
        <taxon>Lymnaeoidea</taxon>
        <taxon>Planorbidae</taxon>
        <taxon>Biomphalaria</taxon>
    </lineage>
</organism>
<feature type="compositionally biased region" description="Polar residues" evidence="2">
    <location>
        <begin position="2343"/>
        <end position="2352"/>
    </location>
</feature>
<feature type="region of interest" description="Disordered" evidence="2">
    <location>
        <begin position="1486"/>
        <end position="1513"/>
    </location>
</feature>
<feature type="region of interest" description="Disordered" evidence="2">
    <location>
        <begin position="2275"/>
        <end position="2295"/>
    </location>
</feature>
<feature type="compositionally biased region" description="Basic and acidic residues" evidence="2">
    <location>
        <begin position="1219"/>
        <end position="1231"/>
    </location>
</feature>
<feature type="compositionally biased region" description="Low complexity" evidence="2">
    <location>
        <begin position="2353"/>
        <end position="2371"/>
    </location>
</feature>
<keyword evidence="1" id="KW-0175">Coiled coil</keyword>
<feature type="compositionally biased region" description="Polar residues" evidence="2">
    <location>
        <begin position="1647"/>
        <end position="1660"/>
    </location>
</feature>
<proteinExistence type="predicted"/>
<feature type="compositionally biased region" description="Low complexity" evidence="2">
    <location>
        <begin position="537"/>
        <end position="546"/>
    </location>
</feature>
<dbReference type="OrthoDB" id="10303612at2759"/>
<dbReference type="RefSeq" id="XP_055900236.1">
    <property type="nucleotide sequence ID" value="XM_056044261.1"/>
</dbReference>
<feature type="compositionally biased region" description="Basic and acidic residues" evidence="2">
    <location>
        <begin position="632"/>
        <end position="656"/>
    </location>
</feature>
<accession>A0A9W3BLE0</accession>
<dbReference type="GeneID" id="106065738"/>
<feature type="region of interest" description="Disordered" evidence="2">
    <location>
        <begin position="1579"/>
        <end position="1609"/>
    </location>
</feature>
<feature type="region of interest" description="Disordered" evidence="2">
    <location>
        <begin position="577"/>
        <end position="656"/>
    </location>
</feature>
<gene>
    <name evidence="4" type="primary">LOC106065738</name>
</gene>
<sequence>MPLNSDNRVKVQKWRPLHDWQEDNIFMQRRRSNEILTSHIHMNVGDAPQALRIGNDVRGQFTDNAHVDWLANLGPDGRFLNRELPLVIREDKAQSNGRPLPAYEPQGKTGSKLHWLDKFKHNPHGLLEQDSEATVENGKDALEFNRNLSDMPISAVSSDIPAHHPEGQQGDKRPEDDDNANDIAEIFRVSKESDWYAHCLKHLKVIDTYTELQQGIFVEMKKQVKLDSLLNRKMSSKAERLTSLILTAEQTQAPAWIRKAFGDLRDYVTQQAQAHNVYVNALTAHCTAMQQSINSHQELMEYVMSRASESSSTLRDDYEHHKDIEEFGGDGMSFLQASNVFEDIRRPRIRLTSKFDFLQTQLATASSQLEEAEAQILESKSHGEEVSARFKLQDFKLRAEFLRGHLEQLRSDIKSAQMEISDYDLIYRDKLLEVFNVFHQHRTRYDNALKNYFQLLSAVSLRDSKLTLELLRSTPIGDLNKKSAHEDSYLNESQLIKDSADVSEGSASIESITDVEIQQPKNNRKGVSKNANHTKSLHNSSLNSSNDASPKRNMGNLTMSSVDAQDNLPLAHFQRETAKLDSASTKDRESIEKSSQTETTTESNSQKGHEGIAFKNTTSSGEAHRTFVMSTDEPRNVKLKDGKLERGEPRSESPERKYLEKHLQELGRQITEIKVERGLIAKYCREPLDKDSSFLSGEVLLDDSCNAFSKEFQQSPKMTSNADRSGQNMEGKMKGALLNDAFSNLAREDNFQEVGDDRQTTSNVRPQNRSPFQFNDPEAFQIPHLTKSQHGLVGSSSHLNSSQELRVSELINKYAKPKRKTLGTNYNNCETIDERQVEAEGARENEDKMEFEGSEYDAMDPFISSADLHNRIVKICAVKPIYPDPETYSNEDQEKDADGTPSRESPEAFFRRFARLRRYEITAGLFTVPKENTSDNRAGYDTNISRVNYPSRSQTADEHGISQEVCIKQNNALKKRSPCVSYANAPFLGPQGEKGRSNSPEKKDDCEQHSLLLRDDSQSNTEGLSKEETIPKCLYSSELCTNKTPELNMQDNKVTDKDLSRVQLCECDDNACQSCFKEQFSNRHFSESAVVVCRPRRPLKSSLKKETQIQHVINAHISSLVGIDSSSDFINRDTLGFGLDPRALHQDFYGGYDQISAQDSARINKVTKKVRFDCIVSFNDNTRIDTQLAQLERELDKQNDTFTDKSNRNANNGNEQDDPIPRTRETLKKPPLDGGRNLCRSFLKNPDVKNTNTHENTTSKNVRPNCKQISNVDKPKCSNIGEECNNNSLHFTLEYNFPKALQNNLHSSKKMTAPPKRVILYSAYRFNYVNKGRQRVSLPGGGSTFRDEQTNSDKLTAQKQRVTKKSEKLHKENISVDGSLESRVIKKLIAYKTAVMNAWKNHPWTGNSRKKLFSKIGKNAGVASKDSVTRSESSYGNVGYSFSNESAQRERTTVSIRVQNTDIDYSPYLGKFGFFVSCRDDEFCTDPSEDGGSRSNQTISRTNDLSLDNNTPISKAQSRHEAYVCSKCKVTRKLFCKNRLTTSRERLSWDRDPVDEGTSFIAHMKTSYINSAFEADEDLRPNTNHKVKPQASDDGWEDIPIDDDPLEMNGAERGLSLMTENNLNFNNSALGPDSGSRDVTGAAELTEPNSIRCQRASSKQTKPHKHRNRKNDFETLQREKSTKTPETSLSDADDNDMSDNDQKEELESVIKVVISSVRSRDKYKSRLRFFKSKSWTISNSVKPLSSFKLRKVTSLTNIRYHSVDTKELSCPRGFQSLAHLLRPGVLRPFRRTSDYPQLHSEPPGWECRSSVNEPAPCIGSSAFKHVPNEGFPLGHSMRQTATLKNKGVAPNLVKTSSEQSRKDICRNTISIPSYPLNHRKVLKPVRFNQSDDSSLQVCSFKNYKTYQKMRGKEIKPAPYSDSDIPLNSKRFSKQPELNQCKDEEDTERINISERKHFKHASKKILFTRDHTNSGHSNTGDSMSAQTNKDPTRKVSSLATTAPEEMVTLQKNKTYTNANYPEVTKVKRNDFHESSLKKVVDPLSMLCTQSGFNKALIVISRSVKLLPRTPQAKKSKGKEQQYFNKNKHYIGNVENQVPYIRDDSVRLCLKSSQIPIKLMNTIKNGTNQIQTNVNYLRTDQSRQKSIDRKDQPVDFQGKQHIPVDGVHYGMKINETDDTQIDALRNNSACGPYRCEYTDGEREDLNPKETVAAVAQAPESFDKHRGCNSKKTVYFHGPLCASKYEDYVDAETAQERFSCSKISLNNSVYDKDNAIQAPKSARERHQIVSDSSGRPEPAEMSRLMYAYQSMYPGDKKAHIRQKAVEYCNDREALFHDSSEKENYGPANTPNSLSREASCASLSLPSSPSESLSSQGKLDFYPDWASERNSAFKVSQEDSEEKHTNVPGKDDVIVVKRQMTPKSVVEENSGLCEKSISGESSFMHIAFDTKRDLNPMPFSNNETNDAFMFCQSFTSLKPDISAPKTADDAQQSNPHCAKYVSDSSSTVSNDCIAKKDLEENSTEEEINRKSKQNIKTKRMHKEEGSTTIYKRSSLNTEEHQCARNDEFSSQTDVALSRYNSLIVALRRRRPRRRDPRDLEVSSSTRLQGNNCALQNECRDSERGTSKLTPQLIQRRLTSGSSAATQNRVVVENTLRKIDERANEIAFTTRPNKKSPDSETTSNNNSLNKRFCLAANDQDVTPKTPLGKCLKERTFPSSSKTVKSPEIIEDDSFCDASQEVNDSSIERFLLSYPFAYRLKRNVRKHLRSGQRRKRRRKKRVFRNKMFDPEVVLNVETSGTNKQKELSGKVNKDKSLESKKRFSVEKTFPSAGLVPRKRLSGHPNKALYSNTSQSDFFKAAIISNPPSSKNMPVKRNPVDKKTLNAFQKDTQVTSVDSNVKKAVYRDQKGIEKFSKTKMANHQESTKPRPLSNDAVKNKKSEPLKTNLKISTANAPTTTASPMTKSSKTLNKTSNNVEKAAPVMTKAKGITIAARQYSGSNQDGRIQINFINKCPKSFEKQNSISHTNKNRSRLTINCSSKTEKNNKSSSSIKSGHLALSKTTLKYANSATQTNTDEPFSRTNIVGNLCSSNSALRTNTPSRKQSCLKRTKSPIGTAGSARQLVSEKKQQVSFAEKLEHFADLNDNLRRTGNTGFRNDCLKFHHNEAKIALGKETSSSLRNLRRDQSKPLLPTSNKKIRSDNAGESFVKVVRYYKGIPRSYEVAFFNKSDTAGLKTNLKPMLSPAVEMRIRSNNTVNQNSSQQIRNQSLRTLTNIQKKGSLKDIQMCDSLLRGHRKQKKTQK</sequence>
<feature type="compositionally biased region" description="Low complexity" evidence="2">
    <location>
        <begin position="2945"/>
        <end position="2958"/>
    </location>
</feature>
<feature type="compositionally biased region" description="Acidic residues" evidence="2">
    <location>
        <begin position="1594"/>
        <end position="1606"/>
    </location>
</feature>
<feature type="compositionally biased region" description="Polar residues" evidence="2">
    <location>
        <begin position="1973"/>
        <end position="1991"/>
    </location>
</feature>
<feature type="region of interest" description="Disordered" evidence="2">
    <location>
        <begin position="2478"/>
        <end position="2500"/>
    </location>
</feature>
<feature type="region of interest" description="Disordered" evidence="2">
    <location>
        <begin position="755"/>
        <end position="774"/>
    </location>
</feature>
<feature type="region of interest" description="Disordered" evidence="2">
    <location>
        <begin position="3172"/>
        <end position="3191"/>
    </location>
</feature>
<evidence type="ECO:0000256" key="1">
    <source>
        <dbReference type="SAM" id="Coils"/>
    </source>
</evidence>
<feature type="region of interest" description="Disordered" evidence="2">
    <location>
        <begin position="511"/>
        <end position="558"/>
    </location>
</feature>
<feature type="compositionally biased region" description="Polar residues" evidence="2">
    <location>
        <begin position="1248"/>
        <end position="1271"/>
    </location>
</feature>
<feature type="region of interest" description="Disordered" evidence="2">
    <location>
        <begin position="1200"/>
        <end position="1272"/>
    </location>
</feature>
<evidence type="ECO:0000256" key="2">
    <source>
        <dbReference type="SAM" id="MobiDB-lite"/>
    </source>
</evidence>
<feature type="compositionally biased region" description="Basic and acidic residues" evidence="2">
    <location>
        <begin position="577"/>
        <end position="592"/>
    </location>
</feature>